<keyword evidence="3" id="KW-1185">Reference proteome</keyword>
<proteinExistence type="predicted"/>
<feature type="region of interest" description="Disordered" evidence="1">
    <location>
        <begin position="166"/>
        <end position="196"/>
    </location>
</feature>
<name>A0ABW0NAY8_9BURK</name>
<protein>
    <submittedName>
        <fullName evidence="2">Uncharacterized protein</fullName>
    </submittedName>
</protein>
<reference evidence="3" key="1">
    <citation type="journal article" date="2019" name="Int. J. Syst. Evol. Microbiol.">
        <title>The Global Catalogue of Microorganisms (GCM) 10K type strain sequencing project: providing services to taxonomists for standard genome sequencing and annotation.</title>
        <authorList>
            <consortium name="The Broad Institute Genomics Platform"/>
            <consortium name="The Broad Institute Genome Sequencing Center for Infectious Disease"/>
            <person name="Wu L."/>
            <person name="Ma J."/>
        </authorList>
    </citation>
    <scope>NUCLEOTIDE SEQUENCE [LARGE SCALE GENOMIC DNA]</scope>
    <source>
        <strain evidence="3">CCUG 57401</strain>
    </source>
</reference>
<dbReference type="EMBL" id="JBHSMF010000006">
    <property type="protein sequence ID" value="MFC5497436.1"/>
    <property type="molecule type" value="Genomic_DNA"/>
</dbReference>
<organism evidence="2 3">
    <name type="scientific">Caenimonas terrae</name>
    <dbReference type="NCBI Taxonomy" id="696074"/>
    <lineage>
        <taxon>Bacteria</taxon>
        <taxon>Pseudomonadati</taxon>
        <taxon>Pseudomonadota</taxon>
        <taxon>Betaproteobacteria</taxon>
        <taxon>Burkholderiales</taxon>
        <taxon>Comamonadaceae</taxon>
        <taxon>Caenimonas</taxon>
    </lineage>
</organism>
<evidence type="ECO:0000313" key="2">
    <source>
        <dbReference type="EMBL" id="MFC5497436.1"/>
    </source>
</evidence>
<accession>A0ABW0NAY8</accession>
<dbReference type="Proteomes" id="UP001596037">
    <property type="component" value="Unassembled WGS sequence"/>
</dbReference>
<gene>
    <name evidence="2" type="ORF">ACFPOE_07815</name>
</gene>
<evidence type="ECO:0000313" key="3">
    <source>
        <dbReference type="Proteomes" id="UP001596037"/>
    </source>
</evidence>
<sequence>MNIHQLSVTYLPDEDRILARINTTAGEEMRLWLTRRLMLGLWPLLSKLMTGHLLRLEAAGSSLETASDELKTMLADFRKQEFLQHADFETPYKEEQAKLPLGEEPLLVTDVDAAPLPNGRLRLSFNENTPPKAGQGQPRRFQMEMEPRLMQGLLHLLEQALGQSRWREPFDPGPASAEDPTHPDAASRLNRPRYLN</sequence>
<dbReference type="RefSeq" id="WP_376849505.1">
    <property type="nucleotide sequence ID" value="NZ_JBHSMF010000006.1"/>
</dbReference>
<comment type="caution">
    <text evidence="2">The sequence shown here is derived from an EMBL/GenBank/DDBJ whole genome shotgun (WGS) entry which is preliminary data.</text>
</comment>
<evidence type="ECO:0000256" key="1">
    <source>
        <dbReference type="SAM" id="MobiDB-lite"/>
    </source>
</evidence>